<dbReference type="EMBL" id="JAAGWY010000001">
    <property type="protein sequence ID" value="NEN05409.1"/>
    <property type="molecule type" value="Genomic_DNA"/>
</dbReference>
<evidence type="ECO:0000313" key="6">
    <source>
        <dbReference type="EMBL" id="NEN05409.1"/>
    </source>
</evidence>
<dbReference type="InterPro" id="IPR050490">
    <property type="entry name" value="Bact_solute-bd_prot1"/>
</dbReference>
<evidence type="ECO:0000256" key="5">
    <source>
        <dbReference type="SAM" id="SignalP"/>
    </source>
</evidence>
<accession>A0A6L9XVG8</accession>
<comment type="similarity">
    <text evidence="2">Belongs to the bacterial solute-binding protein 1 family.</text>
</comment>
<keyword evidence="4 5" id="KW-0732">Signal</keyword>
<keyword evidence="7" id="KW-1185">Reference proteome</keyword>
<organism evidence="6 7">
    <name type="scientific">Leifsonia tongyongensis</name>
    <dbReference type="NCBI Taxonomy" id="1268043"/>
    <lineage>
        <taxon>Bacteria</taxon>
        <taxon>Bacillati</taxon>
        <taxon>Actinomycetota</taxon>
        <taxon>Actinomycetes</taxon>
        <taxon>Micrococcales</taxon>
        <taxon>Microbacteriaceae</taxon>
        <taxon>Leifsonia</taxon>
    </lineage>
</organism>
<dbReference type="SUPFAM" id="SSF53850">
    <property type="entry name" value="Periplasmic binding protein-like II"/>
    <property type="match status" value="1"/>
</dbReference>
<dbReference type="PANTHER" id="PTHR43649">
    <property type="entry name" value="ARABINOSE-BINDING PROTEIN-RELATED"/>
    <property type="match status" value="1"/>
</dbReference>
<dbReference type="CDD" id="cd13585">
    <property type="entry name" value="PBP2_TMBP_like"/>
    <property type="match status" value="1"/>
</dbReference>
<comment type="caution">
    <text evidence="6">The sequence shown here is derived from an EMBL/GenBank/DDBJ whole genome shotgun (WGS) entry which is preliminary data.</text>
</comment>
<proteinExistence type="inferred from homology"/>
<dbReference type="PROSITE" id="PS51257">
    <property type="entry name" value="PROKAR_LIPOPROTEIN"/>
    <property type="match status" value="1"/>
</dbReference>
<gene>
    <name evidence="6" type="ORF">G3T36_05950</name>
</gene>
<name>A0A6L9XVG8_9MICO</name>
<dbReference type="Pfam" id="PF01547">
    <property type="entry name" value="SBP_bac_1"/>
    <property type="match status" value="1"/>
</dbReference>
<dbReference type="Gene3D" id="3.40.190.10">
    <property type="entry name" value="Periplasmic binding protein-like II"/>
    <property type="match status" value="1"/>
</dbReference>
<dbReference type="AlphaFoldDB" id="A0A6L9XVG8"/>
<protein>
    <submittedName>
        <fullName evidence="6">Sugar ABC transporter substrate-binding protein</fullName>
    </submittedName>
</protein>
<evidence type="ECO:0000313" key="7">
    <source>
        <dbReference type="Proteomes" id="UP000474967"/>
    </source>
</evidence>
<dbReference type="GO" id="GO:0030313">
    <property type="term" value="C:cell envelope"/>
    <property type="evidence" value="ECO:0007669"/>
    <property type="project" value="UniProtKB-SubCell"/>
</dbReference>
<evidence type="ECO:0000256" key="1">
    <source>
        <dbReference type="ARBA" id="ARBA00004196"/>
    </source>
</evidence>
<dbReference type="InterPro" id="IPR006059">
    <property type="entry name" value="SBP"/>
</dbReference>
<dbReference type="RefSeq" id="WP_163288628.1">
    <property type="nucleotide sequence ID" value="NZ_JAAGWY010000001.1"/>
</dbReference>
<feature type="chain" id="PRO_5027095060" evidence="5">
    <location>
        <begin position="32"/>
        <end position="415"/>
    </location>
</feature>
<comment type="subcellular location">
    <subcellularLocation>
        <location evidence="1">Cell envelope</location>
    </subcellularLocation>
</comment>
<reference evidence="6 7" key="1">
    <citation type="journal article" date="2014" name="J. Microbiol.">
        <title>Diaminobutyricibacter tongyongensis gen. nov., sp. nov. and Homoserinibacter gongjuensis gen. nov., sp. nov. belong to the family Microbacteriaceae.</title>
        <authorList>
            <person name="Kim S.J."/>
            <person name="Ahn J.H."/>
            <person name="Weon H.Y."/>
            <person name="Hamada M."/>
            <person name="Suzuki K."/>
            <person name="Kwon S.W."/>
        </authorList>
    </citation>
    <scope>NUCLEOTIDE SEQUENCE [LARGE SCALE GENOMIC DNA]</scope>
    <source>
        <strain evidence="6 7">NBRC 108724</strain>
    </source>
</reference>
<dbReference type="PANTHER" id="PTHR43649:SF31">
    <property type="entry name" value="SN-GLYCEROL-3-PHOSPHATE-BINDING PERIPLASMIC PROTEIN UGPB"/>
    <property type="match status" value="1"/>
</dbReference>
<dbReference type="Proteomes" id="UP000474967">
    <property type="component" value="Unassembled WGS sequence"/>
</dbReference>
<feature type="signal peptide" evidence="5">
    <location>
        <begin position="1"/>
        <end position="31"/>
    </location>
</feature>
<evidence type="ECO:0000256" key="4">
    <source>
        <dbReference type="ARBA" id="ARBA00022729"/>
    </source>
</evidence>
<evidence type="ECO:0000256" key="3">
    <source>
        <dbReference type="ARBA" id="ARBA00022448"/>
    </source>
</evidence>
<evidence type="ECO:0000256" key="2">
    <source>
        <dbReference type="ARBA" id="ARBA00008520"/>
    </source>
</evidence>
<sequence>MQRRTIRAIGAGVAIAALGLMGLTACSSAPASNEKVTLTYGIWDKNQEPAMQQIVSAFEKQNPNITVDIQLTANADYWTKLQTAASAGTAPDVFWMNGPSFQLYASNGQLAPLDNVKKSDYPDALINLYTYQGKLYGAPKDFDTVGVWYNKKLFDAAGVAYPKAGWTWDDFTADAKALTGKTPGTFGVAAPPYGQENFYDTVAQAGGYIISPDGKKSGYDDPKTIEGVKFWVDLVKAKASPTLQQMTDTYSADLFTSGKIAMYWAGSWNPGAFAKSSIAGNIDVAPLPQGPVSNQSIMHGLANVVSAKSAHLDAAKKFATFASGKTAADYMAKAGAVIPAFNGTQDLWVKSLPNYNLQAYIDEVKTAVAYPVSKNSAAWGQDETAEMTKIWTGAVDVETGLKDLAAKMNADLAKE</sequence>
<keyword evidence="3" id="KW-0813">Transport</keyword>